<evidence type="ECO:0000313" key="1">
    <source>
        <dbReference type="EMBL" id="CAM9576397.1"/>
    </source>
</evidence>
<accession>A0AC59YCB5</accession>
<reference evidence="1" key="2">
    <citation type="submission" date="2025-03" db="EMBL/GenBank/DDBJ databases">
        <authorList>
            <consortium name="ELIXIR-Norway"/>
            <consortium name="Elixir Norway"/>
        </authorList>
    </citation>
    <scope>NUCLEOTIDE SEQUENCE</scope>
</reference>
<dbReference type="EMBL" id="OX596096">
    <property type="protein sequence ID" value="CAM9576397.1"/>
    <property type="molecule type" value="Genomic_DNA"/>
</dbReference>
<gene>
    <name evidence="1" type="ORF">MRATA1EN22A_LOCUS4483</name>
</gene>
<proteinExistence type="predicted"/>
<reference evidence="1" key="1">
    <citation type="submission" date="2023-05" db="EMBL/GenBank/DDBJ databases">
        <authorList>
            <consortium name="ELIXIR-Norway"/>
        </authorList>
    </citation>
    <scope>NUCLEOTIDE SEQUENCE</scope>
</reference>
<organism evidence="1 2">
    <name type="scientific">Rangifer tarandus platyrhynchus</name>
    <name type="common">Svalbard reindeer</name>
    <dbReference type="NCBI Taxonomy" id="3082113"/>
    <lineage>
        <taxon>Eukaryota</taxon>
        <taxon>Metazoa</taxon>
        <taxon>Chordata</taxon>
        <taxon>Craniata</taxon>
        <taxon>Vertebrata</taxon>
        <taxon>Euteleostomi</taxon>
        <taxon>Mammalia</taxon>
        <taxon>Eutheria</taxon>
        <taxon>Laurasiatheria</taxon>
        <taxon>Artiodactyla</taxon>
        <taxon>Ruminantia</taxon>
        <taxon>Pecora</taxon>
        <taxon>Cervidae</taxon>
        <taxon>Odocoileinae</taxon>
        <taxon>Rangifer</taxon>
    </lineage>
</organism>
<sequence>MLLRGCEESSLEPAVIFQSFLNIIFLSVRFHFAMIDIWIPRLVCRKDVRDVWKRAKLSQTSQLGPS</sequence>
<dbReference type="Proteomes" id="UP001162501">
    <property type="component" value="Chromosome 12"/>
</dbReference>
<evidence type="ECO:0000313" key="2">
    <source>
        <dbReference type="Proteomes" id="UP001162501"/>
    </source>
</evidence>
<name>A0AC59YCB5_RANTA</name>
<protein>
    <submittedName>
        <fullName evidence="1">Uncharacterized protein</fullName>
    </submittedName>
</protein>